<protein>
    <submittedName>
        <fullName evidence="1">Uncharacterized protein</fullName>
    </submittedName>
</protein>
<dbReference type="Proteomes" id="UP000650467">
    <property type="component" value="Unassembled WGS sequence"/>
</dbReference>
<dbReference type="AlphaFoldDB" id="A0A835SUT7"/>
<comment type="caution">
    <text evidence="1">The sequence shown here is derived from an EMBL/GenBank/DDBJ whole genome shotgun (WGS) entry which is preliminary data.</text>
</comment>
<name>A0A835SUT7_CHLIN</name>
<sequence>MGLPFGGDDATLVPPEALQQIQKLFHELIEHRCGELPAFPEWRQTGMPDLKAHLDEHWDPVTRKPKLEQAEHQYVPVPGMYGGFRFEFQQVGPDPVLVSESWCRVAGGSGQRHRITIQGTELVEEGFV</sequence>
<dbReference type="OrthoDB" id="524187at2759"/>
<dbReference type="EMBL" id="JAEHOC010000033">
    <property type="protein sequence ID" value="KAG2428674.1"/>
    <property type="molecule type" value="Genomic_DNA"/>
</dbReference>
<evidence type="ECO:0000313" key="2">
    <source>
        <dbReference type="Proteomes" id="UP000650467"/>
    </source>
</evidence>
<gene>
    <name evidence="1" type="ORF">HXX76_011379</name>
</gene>
<keyword evidence="2" id="KW-1185">Reference proteome</keyword>
<reference evidence="1" key="1">
    <citation type="journal article" date="2020" name="bioRxiv">
        <title>Comparative genomics of Chlamydomonas.</title>
        <authorList>
            <person name="Craig R.J."/>
            <person name="Hasan A.R."/>
            <person name="Ness R.W."/>
            <person name="Keightley P.D."/>
        </authorList>
    </citation>
    <scope>NUCLEOTIDE SEQUENCE</scope>
    <source>
        <strain evidence="1">SAG 7.73</strain>
    </source>
</reference>
<accession>A0A835SUT7</accession>
<organism evidence="1 2">
    <name type="scientific">Chlamydomonas incerta</name>
    <dbReference type="NCBI Taxonomy" id="51695"/>
    <lineage>
        <taxon>Eukaryota</taxon>
        <taxon>Viridiplantae</taxon>
        <taxon>Chlorophyta</taxon>
        <taxon>core chlorophytes</taxon>
        <taxon>Chlorophyceae</taxon>
        <taxon>CS clade</taxon>
        <taxon>Chlamydomonadales</taxon>
        <taxon>Chlamydomonadaceae</taxon>
        <taxon>Chlamydomonas</taxon>
    </lineage>
</organism>
<evidence type="ECO:0000313" key="1">
    <source>
        <dbReference type="EMBL" id="KAG2428674.1"/>
    </source>
</evidence>
<proteinExistence type="predicted"/>